<dbReference type="InterPro" id="IPR036412">
    <property type="entry name" value="HAD-like_sf"/>
</dbReference>
<dbReference type="PANTHER" id="PTHR47478">
    <property type="match status" value="1"/>
</dbReference>
<dbReference type="Gene3D" id="3.40.50.1000">
    <property type="entry name" value="HAD superfamily/HAD-like"/>
    <property type="match status" value="1"/>
</dbReference>
<accession>A0A379EVR1</accession>
<dbReference type="InterPro" id="IPR023198">
    <property type="entry name" value="PGP-like_dom2"/>
</dbReference>
<dbReference type="Gene3D" id="1.10.150.240">
    <property type="entry name" value="Putative phosphatase, domain 2"/>
    <property type="match status" value="1"/>
</dbReference>
<dbReference type="InterPro" id="IPR011951">
    <property type="entry name" value="HAD-SF_hydro_IA_YjjG/PynA"/>
</dbReference>
<proteinExistence type="predicted"/>
<dbReference type="InterPro" id="IPR006439">
    <property type="entry name" value="HAD-SF_hydro_IA"/>
</dbReference>
<protein>
    <submittedName>
        <fullName evidence="1">5'-nucleotidase</fullName>
        <ecNumber evidence="1">3.1.3.5</ecNumber>
    </submittedName>
</protein>
<dbReference type="NCBIfam" id="TIGR02254">
    <property type="entry name" value="YjjG_YfnB"/>
    <property type="match status" value="1"/>
</dbReference>
<dbReference type="AlphaFoldDB" id="A0A379EVR1"/>
<sequence length="224" mass="25851">MKYQWLFFDADETLFSFDAFAGLQKLFSDYGVDFKQTDFEEFQRINKPLWVQYQNAEITAEQLQVTRFASWAARLNKKPVELNDHYLIAMADICKPLEHVVETLAVLKEYANLGIITNGFTTLQRLRLEKTGLADWFEFITISEEVGIAKPDPRIFEHSLNLANVTDRSQVLMIGDNLESDILGGHNAQLDTCWLHYTRENTTNITPTYSIGRFDELLKIVSVE</sequence>
<dbReference type="Pfam" id="PF00702">
    <property type="entry name" value="Hydrolase"/>
    <property type="match status" value="1"/>
</dbReference>
<dbReference type="SUPFAM" id="SSF56784">
    <property type="entry name" value="HAD-like"/>
    <property type="match status" value="1"/>
</dbReference>
<organism evidence="1 2">
    <name type="scientific">Pasteurella canis</name>
    <dbReference type="NCBI Taxonomy" id="753"/>
    <lineage>
        <taxon>Bacteria</taxon>
        <taxon>Pseudomonadati</taxon>
        <taxon>Pseudomonadota</taxon>
        <taxon>Gammaproteobacteria</taxon>
        <taxon>Pasteurellales</taxon>
        <taxon>Pasteurellaceae</taxon>
        <taxon>Pasteurella</taxon>
    </lineage>
</organism>
<dbReference type="PANTHER" id="PTHR47478:SF1">
    <property type="entry name" value="PYRIMIDINE 5'-NUCLEOTIDASE YJJG"/>
    <property type="match status" value="1"/>
</dbReference>
<name>A0A379EVR1_9PAST</name>
<dbReference type="InterPro" id="IPR052550">
    <property type="entry name" value="Pyrimidine_5'-ntase_YjjG"/>
</dbReference>
<reference evidence="1 2" key="1">
    <citation type="submission" date="2018-06" db="EMBL/GenBank/DDBJ databases">
        <authorList>
            <consortium name="Pathogen Informatics"/>
            <person name="Doyle S."/>
        </authorList>
    </citation>
    <scope>NUCLEOTIDE SEQUENCE [LARGE SCALE GENOMIC DNA]</scope>
    <source>
        <strain evidence="1 2">NCTC11621</strain>
    </source>
</reference>
<dbReference type="SFLD" id="SFLDS00003">
    <property type="entry name" value="Haloacid_Dehalogenase"/>
    <property type="match status" value="1"/>
</dbReference>
<dbReference type="SFLD" id="SFLDG01129">
    <property type="entry name" value="C1.5:_HAD__Beta-PGM__Phosphata"/>
    <property type="match status" value="1"/>
</dbReference>
<dbReference type="GO" id="GO:0008253">
    <property type="term" value="F:5'-nucleotidase activity"/>
    <property type="evidence" value="ECO:0007669"/>
    <property type="project" value="UniProtKB-EC"/>
</dbReference>
<dbReference type="EMBL" id="UGTV01000015">
    <property type="protein sequence ID" value="SUC10471.1"/>
    <property type="molecule type" value="Genomic_DNA"/>
</dbReference>
<dbReference type="NCBIfam" id="TIGR01549">
    <property type="entry name" value="HAD-SF-IA-v1"/>
    <property type="match status" value="1"/>
</dbReference>
<dbReference type="EC" id="3.1.3.5" evidence="1"/>
<dbReference type="InterPro" id="IPR023214">
    <property type="entry name" value="HAD_sf"/>
</dbReference>
<dbReference type="NCBIfam" id="NF006976">
    <property type="entry name" value="PRK09449.1"/>
    <property type="match status" value="1"/>
</dbReference>
<dbReference type="Proteomes" id="UP000254704">
    <property type="component" value="Unassembled WGS sequence"/>
</dbReference>
<evidence type="ECO:0000313" key="2">
    <source>
        <dbReference type="Proteomes" id="UP000254704"/>
    </source>
</evidence>
<gene>
    <name evidence="1" type="primary">yjjG</name>
    <name evidence="1" type="ORF">NCTC11621_01525</name>
</gene>
<dbReference type="CDD" id="cd04305">
    <property type="entry name" value="HAD_Neu5Ac-Pase_like"/>
    <property type="match status" value="1"/>
</dbReference>
<keyword evidence="1" id="KW-0378">Hydrolase</keyword>
<dbReference type="RefSeq" id="WP_049215471.1">
    <property type="nucleotide sequence ID" value="NZ_UGTV01000015.1"/>
</dbReference>
<evidence type="ECO:0000313" key="1">
    <source>
        <dbReference type="EMBL" id="SUC10471.1"/>
    </source>
</evidence>